<dbReference type="Proteomes" id="UP000247792">
    <property type="component" value="Unassembled WGS sequence"/>
</dbReference>
<evidence type="ECO:0000313" key="1">
    <source>
        <dbReference type="EMBL" id="PXX36843.1"/>
    </source>
</evidence>
<accession>A0A318IPB5</accession>
<dbReference type="EMBL" id="QJKB01000019">
    <property type="protein sequence ID" value="PXX36843.1"/>
    <property type="molecule type" value="Genomic_DNA"/>
</dbReference>
<sequence>MTPQKAKTILESLALGIHPETGEALPDQGIFNQPQIIRALFLATQALNAGEPRAETATTSVTTVATGKSLPTNAGKPWTTIDDTELLTAFDAGAQVSEIAREFERSRGSINSRLVRLGRLQEADKTSEVDPGNS</sequence>
<reference evidence="1 2" key="1">
    <citation type="submission" date="2018-05" db="EMBL/GenBank/DDBJ databases">
        <title>Genomic Encyclopedia of Type Strains, Phase IV (KMG-IV): sequencing the most valuable type-strain genomes for metagenomic binning, comparative biology and taxonomic classification.</title>
        <authorList>
            <person name="Goeker M."/>
        </authorList>
    </citation>
    <scope>NUCLEOTIDE SEQUENCE [LARGE SCALE GENOMIC DNA]</scope>
    <source>
        <strain evidence="1 2">DSM 19792</strain>
    </source>
</reference>
<proteinExistence type="predicted"/>
<name>A0A318IPB5_9BURK</name>
<gene>
    <name evidence="1" type="ORF">DFR42_11950</name>
</gene>
<evidence type="ECO:0000313" key="2">
    <source>
        <dbReference type="Proteomes" id="UP000247792"/>
    </source>
</evidence>
<comment type="caution">
    <text evidence="1">The sequence shown here is derived from an EMBL/GenBank/DDBJ whole genome shotgun (WGS) entry which is preliminary data.</text>
</comment>
<dbReference type="OrthoDB" id="6637817at2"/>
<protein>
    <submittedName>
        <fullName evidence="1">Uncharacterized protein</fullName>
    </submittedName>
</protein>
<keyword evidence="2" id="KW-1185">Reference proteome</keyword>
<dbReference type="AlphaFoldDB" id="A0A318IPB5"/>
<organism evidence="1 2">
    <name type="scientific">Undibacterium pigrum</name>
    <dbReference type="NCBI Taxonomy" id="401470"/>
    <lineage>
        <taxon>Bacteria</taxon>
        <taxon>Pseudomonadati</taxon>
        <taxon>Pseudomonadota</taxon>
        <taxon>Betaproteobacteria</taxon>
        <taxon>Burkholderiales</taxon>
        <taxon>Oxalobacteraceae</taxon>
        <taxon>Undibacterium</taxon>
    </lineage>
</organism>